<accession>A0ABQ4XMB9</accession>
<comment type="caution">
    <text evidence="1">The sequence shown here is derived from an EMBL/GenBank/DDBJ whole genome shotgun (WGS) entry which is preliminary data.</text>
</comment>
<name>A0ABQ4XMB9_9ASTR</name>
<reference evidence="1" key="2">
    <citation type="submission" date="2022-01" db="EMBL/GenBank/DDBJ databases">
        <authorList>
            <person name="Yamashiro T."/>
            <person name="Shiraishi A."/>
            <person name="Satake H."/>
            <person name="Nakayama K."/>
        </authorList>
    </citation>
    <scope>NUCLEOTIDE SEQUENCE</scope>
</reference>
<organism evidence="1 2">
    <name type="scientific">Tanacetum coccineum</name>
    <dbReference type="NCBI Taxonomy" id="301880"/>
    <lineage>
        <taxon>Eukaryota</taxon>
        <taxon>Viridiplantae</taxon>
        <taxon>Streptophyta</taxon>
        <taxon>Embryophyta</taxon>
        <taxon>Tracheophyta</taxon>
        <taxon>Spermatophyta</taxon>
        <taxon>Magnoliopsida</taxon>
        <taxon>eudicotyledons</taxon>
        <taxon>Gunneridae</taxon>
        <taxon>Pentapetalae</taxon>
        <taxon>asterids</taxon>
        <taxon>campanulids</taxon>
        <taxon>Asterales</taxon>
        <taxon>Asteraceae</taxon>
        <taxon>Asteroideae</taxon>
        <taxon>Anthemideae</taxon>
        <taxon>Anthemidinae</taxon>
        <taxon>Tanacetum</taxon>
    </lineage>
</organism>
<sequence>MACIEEIAKDAKFIKNKDQLLVLIRRRVETGLMLKEKFRDLCEEASKFVKESEDVVQEPERLSGNDVAKETVSLLRRRQKRDLYKMTRLQMMVNESHLSVREKHTFVSKINLGTLDELAVAANSRGLFNGMLVYFDREYGKDVDFANGLHNLWAELLEHTNERQLFITELEGLCPSVMTYKILKFLNKVQKHDLIQLLELRKMIIGTYRQIIANIQLGNFLDTWTIKSICFTVGLEAAGNSNNLTDAMSVYIQREINANLQFAVGLSQPWDTLYIKVTEIVMLSSELNVFGGPLAVQCAEFLK</sequence>
<gene>
    <name evidence="1" type="ORF">Tco_0680677</name>
</gene>
<evidence type="ECO:0000313" key="1">
    <source>
        <dbReference type="EMBL" id="GJS66113.1"/>
    </source>
</evidence>
<protein>
    <submittedName>
        <fullName evidence="1">Uncharacterized protein</fullName>
    </submittedName>
</protein>
<evidence type="ECO:0000313" key="2">
    <source>
        <dbReference type="Proteomes" id="UP001151760"/>
    </source>
</evidence>
<reference evidence="1" key="1">
    <citation type="journal article" date="2022" name="Int. J. Mol. Sci.">
        <title>Draft Genome of Tanacetum Coccineum: Genomic Comparison of Closely Related Tanacetum-Family Plants.</title>
        <authorList>
            <person name="Yamashiro T."/>
            <person name="Shiraishi A."/>
            <person name="Nakayama K."/>
            <person name="Satake H."/>
        </authorList>
    </citation>
    <scope>NUCLEOTIDE SEQUENCE</scope>
</reference>
<proteinExistence type="predicted"/>
<dbReference type="Proteomes" id="UP001151760">
    <property type="component" value="Unassembled WGS sequence"/>
</dbReference>
<dbReference type="EMBL" id="BQNB010009626">
    <property type="protein sequence ID" value="GJS66113.1"/>
    <property type="molecule type" value="Genomic_DNA"/>
</dbReference>
<keyword evidence="2" id="KW-1185">Reference proteome</keyword>